<proteinExistence type="predicted"/>
<accession>A0A317YAR3</accession>
<evidence type="ECO:0000256" key="1">
    <source>
        <dbReference type="SAM" id="MobiDB-lite"/>
    </source>
</evidence>
<dbReference type="ExpressionAtlas" id="A0A317YAR3">
    <property type="expression patterns" value="baseline and differential"/>
</dbReference>
<feature type="region of interest" description="Disordered" evidence="1">
    <location>
        <begin position="59"/>
        <end position="88"/>
    </location>
</feature>
<dbReference type="AlphaFoldDB" id="A0A317YAR3"/>
<gene>
    <name evidence="2" type="primary">DLT_2</name>
    <name evidence="2" type="ORF">Zm00014a_002437</name>
</gene>
<protein>
    <submittedName>
        <fullName evidence="2">Protein DWARF AND LOW-TILLERING</fullName>
    </submittedName>
</protein>
<organism evidence="2">
    <name type="scientific">Zea mays</name>
    <name type="common">Maize</name>
    <dbReference type="NCBI Taxonomy" id="4577"/>
    <lineage>
        <taxon>Eukaryota</taxon>
        <taxon>Viridiplantae</taxon>
        <taxon>Streptophyta</taxon>
        <taxon>Embryophyta</taxon>
        <taxon>Tracheophyta</taxon>
        <taxon>Spermatophyta</taxon>
        <taxon>Magnoliopsida</taxon>
        <taxon>Liliopsida</taxon>
        <taxon>Poales</taxon>
        <taxon>Poaceae</taxon>
        <taxon>PACMAD clade</taxon>
        <taxon>Panicoideae</taxon>
        <taxon>Andropogonodae</taxon>
        <taxon>Andropogoneae</taxon>
        <taxon>Tripsacinae</taxon>
        <taxon>Zea</taxon>
    </lineage>
</organism>
<evidence type="ECO:0000313" key="2">
    <source>
        <dbReference type="EMBL" id="PWZ55739.1"/>
    </source>
</evidence>
<sequence>MGGDGDKVWFHRSIARTVQAPGSGDGDETEEEKAFLVPSAAAFPHGMFVAAAGQSLAMAKKEEFSKSPSNSPASSGDTGGGSSAVPWP</sequence>
<comment type="caution">
    <text evidence="2">The sequence shown here is derived from an EMBL/GenBank/DDBJ whole genome shotgun (WGS) entry which is preliminary data.</text>
</comment>
<feature type="compositionally biased region" description="Low complexity" evidence="1">
    <location>
        <begin position="66"/>
        <end position="76"/>
    </location>
</feature>
<name>A0A317YAR3_MAIZE</name>
<reference evidence="2" key="1">
    <citation type="journal article" date="2018" name="Nat. Genet.">
        <title>Extensive intraspecific gene order and gene structural variations between Mo17 and other maize genomes.</title>
        <authorList>
            <person name="Sun S."/>
            <person name="Zhou Y."/>
            <person name="Chen J."/>
            <person name="Shi J."/>
            <person name="Zhao H."/>
            <person name="Zhao H."/>
            <person name="Song W."/>
            <person name="Zhang M."/>
            <person name="Cui Y."/>
            <person name="Dong X."/>
            <person name="Liu H."/>
            <person name="Ma X."/>
            <person name="Jiao Y."/>
            <person name="Wang B."/>
            <person name="Wei X."/>
            <person name="Stein J.C."/>
            <person name="Glaubitz J.C."/>
            <person name="Lu F."/>
            <person name="Yu G."/>
            <person name="Liang C."/>
            <person name="Fengler K."/>
            <person name="Li B."/>
            <person name="Rafalski A."/>
            <person name="Schnable P.S."/>
            <person name="Ware D.H."/>
            <person name="Buckler E.S."/>
            <person name="Lai J."/>
        </authorList>
    </citation>
    <scope>NUCLEOTIDE SEQUENCE [LARGE SCALE GENOMIC DNA]</scope>
    <source>
        <tissue evidence="2">Seedling</tissue>
    </source>
</reference>
<dbReference type="Proteomes" id="UP000251960">
    <property type="component" value="Chromosome 1"/>
</dbReference>
<dbReference type="EMBL" id="NCVQ01000001">
    <property type="protein sequence ID" value="PWZ55739.1"/>
    <property type="molecule type" value="Genomic_DNA"/>
</dbReference>